<evidence type="ECO:0008006" key="3">
    <source>
        <dbReference type="Google" id="ProtNLM"/>
    </source>
</evidence>
<gene>
    <name evidence="1" type="ORF">GURASL_08290</name>
</gene>
<dbReference type="Proteomes" id="UP001317705">
    <property type="component" value="Chromosome"/>
</dbReference>
<evidence type="ECO:0000313" key="2">
    <source>
        <dbReference type="Proteomes" id="UP001317705"/>
    </source>
</evidence>
<protein>
    <recommendedName>
        <fullName evidence="3">MerR family transcriptional regulator</fullName>
    </recommendedName>
</protein>
<evidence type="ECO:0000313" key="1">
    <source>
        <dbReference type="EMBL" id="BDV41906.1"/>
    </source>
</evidence>
<dbReference type="EMBL" id="AP027151">
    <property type="protein sequence ID" value="BDV41906.1"/>
    <property type="molecule type" value="Genomic_DNA"/>
</dbReference>
<organism evidence="1 2">
    <name type="scientific">Geotalea uraniireducens</name>
    <dbReference type="NCBI Taxonomy" id="351604"/>
    <lineage>
        <taxon>Bacteria</taxon>
        <taxon>Pseudomonadati</taxon>
        <taxon>Thermodesulfobacteriota</taxon>
        <taxon>Desulfuromonadia</taxon>
        <taxon>Geobacterales</taxon>
        <taxon>Geobacteraceae</taxon>
        <taxon>Geotalea</taxon>
    </lineage>
</organism>
<sequence length="60" mass="6568">MSLIKTWYSIAEAEAKFGVSQAQILSWVEDGVVRTEETDGKVVRVNGDDLGLKVDELTGL</sequence>
<keyword evidence="2" id="KW-1185">Reference proteome</keyword>
<accession>A0ABN6VSU9</accession>
<name>A0ABN6VSU9_9BACT</name>
<proteinExistence type="predicted"/>
<dbReference type="RefSeq" id="WP_282002048.1">
    <property type="nucleotide sequence ID" value="NZ_AP027151.1"/>
</dbReference>
<reference evidence="1 2" key="1">
    <citation type="submission" date="2022-12" db="EMBL/GenBank/DDBJ databases">
        <title>Polyphasic characterization of Geotalea uranireducens NIT-SL11 newly isolated from a complex of sewage sludge and microbially reduced graphene oxide.</title>
        <authorList>
            <person name="Xie L."/>
            <person name="Yoshida N."/>
            <person name="Meng L."/>
        </authorList>
    </citation>
    <scope>NUCLEOTIDE SEQUENCE [LARGE SCALE GENOMIC DNA]</scope>
    <source>
        <strain evidence="1 2">NIT-SL11</strain>
    </source>
</reference>